<name>A0AAV5KGI4_9ROSI</name>
<dbReference type="Pfam" id="PF03108">
    <property type="entry name" value="DBD_Tnp_Mut"/>
    <property type="match status" value="1"/>
</dbReference>
<dbReference type="Proteomes" id="UP001054252">
    <property type="component" value="Unassembled WGS sequence"/>
</dbReference>
<feature type="domain" description="Transposase MuDR plant" evidence="2">
    <location>
        <begin position="221"/>
        <end position="283"/>
    </location>
</feature>
<keyword evidence="4" id="KW-1185">Reference proteome</keyword>
<reference evidence="3 4" key="1">
    <citation type="journal article" date="2021" name="Commun. Biol.">
        <title>The genome of Shorea leprosula (Dipterocarpaceae) highlights the ecological relevance of drought in aseasonal tropical rainforests.</title>
        <authorList>
            <person name="Ng K.K.S."/>
            <person name="Kobayashi M.J."/>
            <person name="Fawcett J.A."/>
            <person name="Hatakeyama M."/>
            <person name="Paape T."/>
            <person name="Ng C.H."/>
            <person name="Ang C.C."/>
            <person name="Tnah L.H."/>
            <person name="Lee C.T."/>
            <person name="Nishiyama T."/>
            <person name="Sese J."/>
            <person name="O'Brien M.J."/>
            <person name="Copetti D."/>
            <person name="Mohd Noor M.I."/>
            <person name="Ong R.C."/>
            <person name="Putra M."/>
            <person name="Sireger I.Z."/>
            <person name="Indrioko S."/>
            <person name="Kosugi Y."/>
            <person name="Izuno A."/>
            <person name="Isagi Y."/>
            <person name="Lee S.L."/>
            <person name="Shimizu K.K."/>
        </authorList>
    </citation>
    <scope>NUCLEOTIDE SEQUENCE [LARGE SCALE GENOMIC DNA]</scope>
    <source>
        <strain evidence="3">214</strain>
    </source>
</reference>
<evidence type="ECO:0000256" key="1">
    <source>
        <dbReference type="SAM" id="MobiDB-lite"/>
    </source>
</evidence>
<evidence type="ECO:0000259" key="2">
    <source>
        <dbReference type="Pfam" id="PF03108"/>
    </source>
</evidence>
<gene>
    <name evidence="3" type="ORF">SLEP1_g33397</name>
</gene>
<dbReference type="InterPro" id="IPR004332">
    <property type="entry name" value="Transposase_MuDR"/>
</dbReference>
<accession>A0AAV5KGI4</accession>
<proteinExistence type="predicted"/>
<feature type="compositionally biased region" description="Polar residues" evidence="1">
    <location>
        <begin position="155"/>
        <end position="170"/>
    </location>
</feature>
<sequence length="293" mass="33412">MDPNDPKIVDVNLEPSEENLDNEVEHDSGNEAQTKSIPISIYLGGRDKLTLFELYTKIGIARYDVDMVNQICHLEPRKTLTDGLKPIKNDDDIRDVLGLLKVEKKVESRVENDLVEVKGRVEDVGHAIEVEGKAKDAGHAIEVEGKVEDIGNDGNDGTSLEIPSSSTSHNDFGPKYSLGSDDDINFISISEQDGSEVEHTRKRKGRHKVFSKIYDDMAYIELGMVFLNKAQFKKAVDKLSIIQRRPIKWVKNDKKRHRVICKERYCDWKILLAWDKTTKTWMVKTFNNEHTCE</sequence>
<feature type="region of interest" description="Disordered" evidence="1">
    <location>
        <begin position="151"/>
        <end position="173"/>
    </location>
</feature>
<dbReference type="EMBL" id="BPVZ01000063">
    <property type="protein sequence ID" value="GKV23695.1"/>
    <property type="molecule type" value="Genomic_DNA"/>
</dbReference>
<protein>
    <recommendedName>
        <fullName evidence="2">Transposase MuDR plant domain-containing protein</fullName>
    </recommendedName>
</protein>
<feature type="region of interest" description="Disordered" evidence="1">
    <location>
        <begin position="1"/>
        <end position="31"/>
    </location>
</feature>
<comment type="caution">
    <text evidence="3">The sequence shown here is derived from an EMBL/GenBank/DDBJ whole genome shotgun (WGS) entry which is preliminary data.</text>
</comment>
<evidence type="ECO:0000313" key="3">
    <source>
        <dbReference type="EMBL" id="GKV23695.1"/>
    </source>
</evidence>
<organism evidence="3 4">
    <name type="scientific">Rubroshorea leprosula</name>
    <dbReference type="NCBI Taxonomy" id="152421"/>
    <lineage>
        <taxon>Eukaryota</taxon>
        <taxon>Viridiplantae</taxon>
        <taxon>Streptophyta</taxon>
        <taxon>Embryophyta</taxon>
        <taxon>Tracheophyta</taxon>
        <taxon>Spermatophyta</taxon>
        <taxon>Magnoliopsida</taxon>
        <taxon>eudicotyledons</taxon>
        <taxon>Gunneridae</taxon>
        <taxon>Pentapetalae</taxon>
        <taxon>rosids</taxon>
        <taxon>malvids</taxon>
        <taxon>Malvales</taxon>
        <taxon>Dipterocarpaceae</taxon>
        <taxon>Rubroshorea</taxon>
    </lineage>
</organism>
<dbReference type="AlphaFoldDB" id="A0AAV5KGI4"/>
<evidence type="ECO:0000313" key="4">
    <source>
        <dbReference type="Proteomes" id="UP001054252"/>
    </source>
</evidence>